<protein>
    <submittedName>
        <fullName evidence="1">Gas vesicle protein</fullName>
    </submittedName>
</protein>
<comment type="caution">
    <text evidence="1">The sequence shown here is derived from an EMBL/GenBank/DDBJ whole genome shotgun (WGS) entry which is preliminary data.</text>
</comment>
<dbReference type="Proteomes" id="UP000449906">
    <property type="component" value="Unassembled WGS sequence"/>
</dbReference>
<evidence type="ECO:0000313" key="2">
    <source>
        <dbReference type="Proteomes" id="UP000449906"/>
    </source>
</evidence>
<dbReference type="RefSeq" id="WP_151578948.1">
    <property type="nucleotide sequence ID" value="NZ_WBVM01000001.1"/>
</dbReference>
<evidence type="ECO:0000313" key="1">
    <source>
        <dbReference type="EMBL" id="KAB2811466.1"/>
    </source>
</evidence>
<sequence length="66" mass="7414">MGLISGLLTLPLAPLRGTLGVADQILRHAEERFYDPALIRQELEEVERRRQDGRIDEATAAAWEEG</sequence>
<proteinExistence type="predicted"/>
<organism evidence="1 2">
    <name type="scientific">Nocardioides simplex</name>
    <name type="common">Arthrobacter simplex</name>
    <dbReference type="NCBI Taxonomy" id="2045"/>
    <lineage>
        <taxon>Bacteria</taxon>
        <taxon>Bacillati</taxon>
        <taxon>Actinomycetota</taxon>
        <taxon>Actinomycetes</taxon>
        <taxon>Propionibacteriales</taxon>
        <taxon>Nocardioidaceae</taxon>
        <taxon>Pimelobacter</taxon>
    </lineage>
</organism>
<name>A0A7J5DZL3_NOCSI</name>
<accession>A0A7J5DZL3</accession>
<reference evidence="1 2" key="1">
    <citation type="submission" date="2019-09" db="EMBL/GenBank/DDBJ databases">
        <title>Pimelobacter sp. isolated from Paulinella.</title>
        <authorList>
            <person name="Jeong S.E."/>
        </authorList>
    </citation>
    <scope>NUCLEOTIDE SEQUENCE [LARGE SCALE GENOMIC DNA]</scope>
    <source>
        <strain evidence="1 2">Pch-N</strain>
    </source>
</reference>
<dbReference type="Pfam" id="PF05120">
    <property type="entry name" value="GvpG"/>
    <property type="match status" value="1"/>
</dbReference>
<dbReference type="InterPro" id="IPR007804">
    <property type="entry name" value="GvpG"/>
</dbReference>
<dbReference type="AlphaFoldDB" id="A0A7J5DZL3"/>
<dbReference type="EMBL" id="WBVM01000001">
    <property type="protein sequence ID" value="KAB2811466.1"/>
    <property type="molecule type" value="Genomic_DNA"/>
</dbReference>
<gene>
    <name evidence="1" type="ORF">F9L07_06130</name>
</gene>